<name>A0A2W5DRP0_9BURK</name>
<evidence type="ECO:0000259" key="2">
    <source>
        <dbReference type="PROSITE" id="PS50883"/>
    </source>
</evidence>
<keyword evidence="1" id="KW-0812">Transmembrane</keyword>
<dbReference type="GO" id="GO:0007165">
    <property type="term" value="P:signal transduction"/>
    <property type="evidence" value="ECO:0007669"/>
    <property type="project" value="InterPro"/>
</dbReference>
<feature type="domain" description="HAMP" evidence="3">
    <location>
        <begin position="170"/>
        <end position="221"/>
    </location>
</feature>
<dbReference type="InterPro" id="IPR042461">
    <property type="entry name" value="LapD_MoxY_peri_C"/>
</dbReference>
<dbReference type="InterPro" id="IPR050706">
    <property type="entry name" value="Cyclic-di-GMP_PDE-like"/>
</dbReference>
<gene>
    <name evidence="5" type="ORF">DI603_06605</name>
</gene>
<evidence type="ECO:0000259" key="4">
    <source>
        <dbReference type="PROSITE" id="PS50887"/>
    </source>
</evidence>
<dbReference type="Pfam" id="PF00563">
    <property type="entry name" value="EAL"/>
    <property type="match status" value="1"/>
</dbReference>
<dbReference type="CDD" id="cd01948">
    <property type="entry name" value="EAL"/>
    <property type="match status" value="1"/>
</dbReference>
<evidence type="ECO:0000313" key="5">
    <source>
        <dbReference type="EMBL" id="PZP34615.1"/>
    </source>
</evidence>
<evidence type="ECO:0000259" key="3">
    <source>
        <dbReference type="PROSITE" id="PS50885"/>
    </source>
</evidence>
<dbReference type="Gene3D" id="3.20.20.450">
    <property type="entry name" value="EAL domain"/>
    <property type="match status" value="1"/>
</dbReference>
<dbReference type="PROSITE" id="PS50887">
    <property type="entry name" value="GGDEF"/>
    <property type="match status" value="1"/>
</dbReference>
<feature type="domain" description="EAL" evidence="2">
    <location>
        <begin position="405"/>
        <end position="644"/>
    </location>
</feature>
<dbReference type="Proteomes" id="UP000249633">
    <property type="component" value="Unassembled WGS sequence"/>
</dbReference>
<dbReference type="Pfam" id="PF00990">
    <property type="entry name" value="GGDEF"/>
    <property type="match status" value="1"/>
</dbReference>
<accession>A0A2W5DRP0</accession>
<dbReference type="Gene3D" id="3.30.110.200">
    <property type="match status" value="1"/>
</dbReference>
<dbReference type="EMBL" id="QFOD01000004">
    <property type="protein sequence ID" value="PZP34615.1"/>
    <property type="molecule type" value="Genomic_DNA"/>
</dbReference>
<dbReference type="InterPro" id="IPR043128">
    <property type="entry name" value="Rev_trsase/Diguanyl_cyclase"/>
</dbReference>
<dbReference type="InterPro" id="IPR000160">
    <property type="entry name" value="GGDEF_dom"/>
</dbReference>
<dbReference type="Pfam" id="PF16448">
    <property type="entry name" value="LapD_MoxY_N"/>
    <property type="match status" value="1"/>
</dbReference>
<dbReference type="InterPro" id="IPR003660">
    <property type="entry name" value="HAMP_dom"/>
</dbReference>
<feature type="domain" description="GGDEF" evidence="4">
    <location>
        <begin position="263"/>
        <end position="396"/>
    </location>
</feature>
<keyword evidence="1" id="KW-0472">Membrane</keyword>
<proteinExistence type="predicted"/>
<dbReference type="SUPFAM" id="SSF55073">
    <property type="entry name" value="Nucleotide cyclase"/>
    <property type="match status" value="1"/>
</dbReference>
<dbReference type="SUPFAM" id="SSF141868">
    <property type="entry name" value="EAL domain-like"/>
    <property type="match status" value="1"/>
</dbReference>
<feature type="transmembrane region" description="Helical" evidence="1">
    <location>
        <begin position="150"/>
        <end position="169"/>
    </location>
</feature>
<dbReference type="InterPro" id="IPR001633">
    <property type="entry name" value="EAL_dom"/>
</dbReference>
<dbReference type="PROSITE" id="PS50883">
    <property type="entry name" value="EAL"/>
    <property type="match status" value="1"/>
</dbReference>
<dbReference type="Gene3D" id="3.30.70.270">
    <property type="match status" value="1"/>
</dbReference>
<dbReference type="InterPro" id="IPR032244">
    <property type="entry name" value="LapD_MoxY_N"/>
</dbReference>
<evidence type="ECO:0008006" key="7">
    <source>
        <dbReference type="Google" id="ProtNLM"/>
    </source>
</evidence>
<evidence type="ECO:0000256" key="1">
    <source>
        <dbReference type="SAM" id="Phobius"/>
    </source>
</evidence>
<dbReference type="Gene3D" id="6.20.270.20">
    <property type="entry name" value="LapD/MoxY periplasmic domain"/>
    <property type="match status" value="1"/>
</dbReference>
<sequence>MSMMRQIAWLVLGVVLAALVGAVGVSTLSTRQLMQTQLTTKNADNAQALALALSQQQGDAELIKLLVSAQFDTGSYEFVRWRSASGQLMFERAAPPRATRAPAWFRLLVPIEAPAGVAQVSNGWNAVGSVELKSHTAFAYDELWRASTRLLTWLVMVALAATGVAWLALQRIRRPLDAAVLQAEGVLAGRYGQVVEARVPELQRLTRAMNAMVARVKELFEAQAGQLRVLRDQVHHDALTGVATRKHFLAELESALGRDDGPVVAGLVLLRLRQVGELNLRLGRAAVDDLLRTLVAALQSYPESVPGCRVGRLNGGDFALWLPAEGVAGETAHALADALRVSLPAFGAGVQVALGAVELPREQAARVWLGEADAALARAEQACESRGGIVVDVVAEPGVGHPQGEALWRSQLLAAMADGQVRLVEFPVRGRSGQLLHLECPLQLALESDKGLRPAMHWLPRATRCRLTTPIDLLAVSLALQAIAADGQARCINIAPATLADATFLPQLREQLLAAPVAARALLLDLPEAAAGEHIEQLLELGRQLRPLGVRLGVEHAGASLAEAERLYQAGLDYVKLDAGVLLGVAGDGARAAFVRSMVIMLRSLALKVYGEGVVDEMDAQALWDCELDGLTGPWITVNGRPLA</sequence>
<dbReference type="GO" id="GO:0016020">
    <property type="term" value="C:membrane"/>
    <property type="evidence" value="ECO:0007669"/>
    <property type="project" value="InterPro"/>
</dbReference>
<dbReference type="GO" id="GO:0071111">
    <property type="term" value="F:cyclic-guanylate-specific phosphodiesterase activity"/>
    <property type="evidence" value="ECO:0007669"/>
    <property type="project" value="InterPro"/>
</dbReference>
<comment type="caution">
    <text evidence="5">The sequence shown here is derived from an EMBL/GenBank/DDBJ whole genome shotgun (WGS) entry which is preliminary data.</text>
</comment>
<dbReference type="SMART" id="SM00052">
    <property type="entry name" value="EAL"/>
    <property type="match status" value="1"/>
</dbReference>
<protein>
    <recommendedName>
        <fullName evidence="7">GGDEF domain-containing protein</fullName>
    </recommendedName>
</protein>
<dbReference type="PANTHER" id="PTHR33121:SF79">
    <property type="entry name" value="CYCLIC DI-GMP PHOSPHODIESTERASE PDED-RELATED"/>
    <property type="match status" value="1"/>
</dbReference>
<dbReference type="PANTHER" id="PTHR33121">
    <property type="entry name" value="CYCLIC DI-GMP PHOSPHODIESTERASE PDEF"/>
    <property type="match status" value="1"/>
</dbReference>
<evidence type="ECO:0000313" key="6">
    <source>
        <dbReference type="Proteomes" id="UP000249633"/>
    </source>
</evidence>
<dbReference type="InterPro" id="IPR029787">
    <property type="entry name" value="Nucleotide_cyclase"/>
</dbReference>
<dbReference type="PROSITE" id="PS50885">
    <property type="entry name" value="HAMP"/>
    <property type="match status" value="1"/>
</dbReference>
<keyword evidence="1" id="KW-1133">Transmembrane helix</keyword>
<dbReference type="AlphaFoldDB" id="A0A2W5DRP0"/>
<dbReference type="InterPro" id="IPR035919">
    <property type="entry name" value="EAL_sf"/>
</dbReference>
<organism evidence="5 6">
    <name type="scientific">Roseateles depolymerans</name>
    <dbReference type="NCBI Taxonomy" id="76731"/>
    <lineage>
        <taxon>Bacteria</taxon>
        <taxon>Pseudomonadati</taxon>
        <taxon>Pseudomonadota</taxon>
        <taxon>Betaproteobacteria</taxon>
        <taxon>Burkholderiales</taxon>
        <taxon>Sphaerotilaceae</taxon>
        <taxon>Roseateles</taxon>
    </lineage>
</organism>
<dbReference type="SMART" id="SM00267">
    <property type="entry name" value="GGDEF"/>
    <property type="match status" value="1"/>
</dbReference>
<reference evidence="5 6" key="1">
    <citation type="submission" date="2017-08" db="EMBL/GenBank/DDBJ databases">
        <title>Infants hospitalized years apart are colonized by the same room-sourced microbial strains.</title>
        <authorList>
            <person name="Brooks B."/>
            <person name="Olm M.R."/>
            <person name="Firek B.A."/>
            <person name="Baker R."/>
            <person name="Thomas B.C."/>
            <person name="Morowitz M.J."/>
            <person name="Banfield J.F."/>
        </authorList>
    </citation>
    <scope>NUCLEOTIDE SEQUENCE [LARGE SCALE GENOMIC DNA]</scope>
    <source>
        <strain evidence="5">S2_012_000_R2_81</strain>
    </source>
</reference>